<sequence length="120" mass="12171">MVPAPPPADVAHHAASERVDQASFDGCLVRRGVALSPPPPRADGAESPGARADRHVFGEPDAADGPPGPPPYDSEFDAALQACANAEGIAAPLLELPPDMLAECLGVAGFAPSQPPPPPR</sequence>
<dbReference type="AlphaFoldDB" id="A0A854CMI3"/>
<reference evidence="1" key="1">
    <citation type="submission" date="2015-01" db="EMBL/GenBank/DDBJ databases">
        <title>Population genomics of rice bacterial leaf blight strains from India.</title>
        <authorList>
            <person name="Midha S."/>
            <person name="Anil M.G."/>
            <person name="Mishra D."/>
            <person name="Brahma K."/>
            <person name="Laha G.S."/>
            <person name="Sundaram R.M."/>
            <person name="Sonti R.V."/>
            <person name="Patil P.B."/>
        </authorList>
    </citation>
    <scope>NUCLEOTIDE SEQUENCE</scope>
    <source>
        <strain evidence="1">BXO512</strain>
    </source>
</reference>
<dbReference type="EMBL" id="JXEA01000088">
    <property type="protein sequence ID" value="OLG92380.1"/>
    <property type="molecule type" value="Genomic_DNA"/>
</dbReference>
<organism evidence="1">
    <name type="scientific">Xanthomonas oryzae pv. oryzae</name>
    <dbReference type="NCBI Taxonomy" id="64187"/>
    <lineage>
        <taxon>Bacteria</taxon>
        <taxon>Pseudomonadati</taxon>
        <taxon>Pseudomonadota</taxon>
        <taxon>Gammaproteobacteria</taxon>
        <taxon>Lysobacterales</taxon>
        <taxon>Lysobacteraceae</taxon>
        <taxon>Xanthomonas</taxon>
    </lineage>
</organism>
<dbReference type="RefSeq" id="WP_041182493.1">
    <property type="nucleotide sequence ID" value="NZ_CP013675.1"/>
</dbReference>
<accession>A0A854CMI3</accession>
<name>A0A854CMI3_XANOO</name>
<gene>
    <name evidence="1" type="ORF">BXO512_08195</name>
</gene>
<proteinExistence type="predicted"/>
<evidence type="ECO:0000313" key="1">
    <source>
        <dbReference type="EMBL" id="OLG92380.1"/>
    </source>
</evidence>
<protein>
    <submittedName>
        <fullName evidence="1">Uncharacterized protein</fullName>
    </submittedName>
</protein>
<comment type="caution">
    <text evidence="1">The sequence shown here is derived from an EMBL/GenBank/DDBJ whole genome shotgun (WGS) entry which is preliminary data.</text>
</comment>